<evidence type="ECO:0000256" key="1">
    <source>
        <dbReference type="ARBA" id="ARBA00006484"/>
    </source>
</evidence>
<dbReference type="PRINTS" id="PR00081">
    <property type="entry name" value="GDHRDH"/>
</dbReference>
<reference evidence="3" key="1">
    <citation type="submission" date="2021-01" db="EMBL/GenBank/DDBJ databases">
        <authorList>
            <person name="Corre E."/>
            <person name="Pelletier E."/>
            <person name="Niang G."/>
            <person name="Scheremetjew M."/>
            <person name="Finn R."/>
            <person name="Kale V."/>
            <person name="Holt S."/>
            <person name="Cochrane G."/>
            <person name="Meng A."/>
            <person name="Brown T."/>
            <person name="Cohen L."/>
        </authorList>
    </citation>
    <scope>NUCLEOTIDE SEQUENCE</scope>
    <source>
        <strain evidence="3">SAG 11-49</strain>
    </source>
</reference>
<dbReference type="PANTHER" id="PTHR24320:SF262">
    <property type="entry name" value="DEHYDROGENASE"/>
    <property type="match status" value="1"/>
</dbReference>
<evidence type="ECO:0000313" key="3">
    <source>
        <dbReference type="EMBL" id="CAD8689660.1"/>
    </source>
</evidence>
<protein>
    <submittedName>
        <fullName evidence="3">Uncharacterized protein</fullName>
    </submittedName>
</protein>
<dbReference type="Pfam" id="PF00106">
    <property type="entry name" value="adh_short"/>
    <property type="match status" value="1"/>
</dbReference>
<dbReference type="PANTHER" id="PTHR24320">
    <property type="entry name" value="RETINOL DEHYDROGENASE"/>
    <property type="match status" value="1"/>
</dbReference>
<dbReference type="EMBL" id="HBFB01026108">
    <property type="protein sequence ID" value="CAD8689660.1"/>
    <property type="molecule type" value="Transcribed_RNA"/>
</dbReference>
<gene>
    <name evidence="3" type="ORF">CLEI1391_LOCUS14611</name>
</gene>
<keyword evidence="2" id="KW-0560">Oxidoreductase</keyword>
<comment type="similarity">
    <text evidence="1">Belongs to the short-chain dehydrogenases/reductases (SDR) family.</text>
</comment>
<dbReference type="GO" id="GO:0016491">
    <property type="term" value="F:oxidoreductase activity"/>
    <property type="evidence" value="ECO:0007669"/>
    <property type="project" value="UniProtKB-KW"/>
</dbReference>
<accession>A0A7S0RWZ8</accession>
<name>A0A7S0RWZ8_9CHLO</name>
<dbReference type="Gene3D" id="3.40.50.720">
    <property type="entry name" value="NAD(P)-binding Rossmann-like Domain"/>
    <property type="match status" value="1"/>
</dbReference>
<organism evidence="3">
    <name type="scientific">Chlamydomonas leiostraca</name>
    <dbReference type="NCBI Taxonomy" id="1034604"/>
    <lineage>
        <taxon>Eukaryota</taxon>
        <taxon>Viridiplantae</taxon>
        <taxon>Chlorophyta</taxon>
        <taxon>core chlorophytes</taxon>
        <taxon>Chlorophyceae</taxon>
        <taxon>CS clade</taxon>
        <taxon>Chlamydomonadales</taxon>
        <taxon>Chlamydomonadaceae</taxon>
        <taxon>Chlamydomonas</taxon>
    </lineage>
</organism>
<dbReference type="SUPFAM" id="SSF51735">
    <property type="entry name" value="NAD(P)-binding Rossmann-fold domains"/>
    <property type="match status" value="1"/>
</dbReference>
<sequence>MVTQLRTKQRSLISRGVEWAWVTTGAVVGAIWKGLMATPPGKALQATHAYQYLEGVLWSAGMVFFQKFGMFHLDHIDFVGGSVKGLTAIVTGPTSGIGKETAAALARRGAKVVLACRSAQRGAALKAEIEASTVDHGFPKPHVEVALLDLASLASVRAFCAAWEAGGKRELHILVNNAGVSFMKKCFTEEGVGGIAQTNYLGPYTLTRLLEKKLVASKARIVTVASIKHRETRIKDAKAFLTDWRSGYYEHSKLANVLMAYELQRRLGPLGVTSCAADPGGVRSNIWAASPMFKAGFYKKMIDACYSPPEDGAQAVIYAATVDWSKDKDPKNKEDLRYYSRGLFNHPIITGLDGLRGKGTSWGQHLAGVVWGLTALSCSLVDWPLRKISGGKLFGSTKRVRSSTGSYNAKLAAELWDVSAELIKMPKEPQA</sequence>
<evidence type="ECO:0000256" key="2">
    <source>
        <dbReference type="ARBA" id="ARBA00023002"/>
    </source>
</evidence>
<proteinExistence type="inferred from homology"/>
<dbReference type="AlphaFoldDB" id="A0A7S0RWZ8"/>
<dbReference type="InterPro" id="IPR036291">
    <property type="entry name" value="NAD(P)-bd_dom_sf"/>
</dbReference>
<dbReference type="InterPro" id="IPR002347">
    <property type="entry name" value="SDR_fam"/>
</dbReference>